<dbReference type="Pfam" id="PF11896">
    <property type="entry name" value="GlgE_dom_N_S"/>
    <property type="match status" value="1"/>
</dbReference>
<feature type="site" description="Transition state stabilizer" evidence="6">
    <location>
        <position position="482"/>
    </location>
</feature>
<dbReference type="Gene3D" id="2.60.40.10">
    <property type="entry name" value="Immunoglobulins"/>
    <property type="match status" value="1"/>
</dbReference>
<comment type="caution">
    <text evidence="8">The sequence shown here is derived from an EMBL/GenBank/DDBJ whole genome shotgun (WGS) entry which is preliminary data.</text>
</comment>
<comment type="catalytic activity">
    <reaction evidence="5 6">
        <text>alpha-maltose 1-phosphate + [(1-&gt;4)-alpha-D-glucosyl](n) = [(1-&gt;4)-alpha-D-glucosyl](n+2) + phosphate</text>
        <dbReference type="Rhea" id="RHEA:42692"/>
        <dbReference type="Rhea" id="RHEA-COMP:9584"/>
        <dbReference type="Rhea" id="RHEA-COMP:10183"/>
        <dbReference type="ChEBI" id="CHEBI:15444"/>
        <dbReference type="ChEBI" id="CHEBI:43474"/>
        <dbReference type="ChEBI" id="CHEBI:63576"/>
        <dbReference type="EC" id="2.4.99.16"/>
    </reaction>
</comment>
<dbReference type="GO" id="GO:0004553">
    <property type="term" value="F:hydrolase activity, hydrolyzing O-glycosyl compounds"/>
    <property type="evidence" value="ECO:0007669"/>
    <property type="project" value="InterPro"/>
</dbReference>
<feature type="active site" description="Nucleophile" evidence="6">
    <location>
        <position position="397"/>
    </location>
</feature>
<dbReference type="InterPro" id="IPR021828">
    <property type="entry name" value="GlgE_dom_N/S"/>
</dbReference>
<dbReference type="EMBL" id="QUNO01000012">
    <property type="protein sequence ID" value="REH41101.1"/>
    <property type="molecule type" value="Genomic_DNA"/>
</dbReference>
<evidence type="ECO:0000256" key="6">
    <source>
        <dbReference type="HAMAP-Rule" id="MF_02124"/>
    </source>
</evidence>
<comment type="function">
    <text evidence="6">Maltosyltransferase that uses maltose 1-phosphate (M1P) as the sugar donor to elongate linear or branched alpha-(1-&gt;4)-glucans. Is involved in a branched alpha-glucan biosynthetic pathway from trehalose, together with TreS, Mak and GlgB.</text>
</comment>
<evidence type="ECO:0000313" key="9">
    <source>
        <dbReference type="Proteomes" id="UP000256269"/>
    </source>
</evidence>
<dbReference type="InterPro" id="IPR017853">
    <property type="entry name" value="GH"/>
</dbReference>
<dbReference type="SMART" id="SM00642">
    <property type="entry name" value="Aamy"/>
    <property type="match status" value="1"/>
</dbReference>
<dbReference type="Gene3D" id="1.20.58.80">
    <property type="entry name" value="Phosphotransferase system, lactose/cellobiose-type IIA subunit"/>
    <property type="match status" value="1"/>
</dbReference>
<name>A0A3E0HB55_9PSEU</name>
<dbReference type="InterPro" id="IPR026585">
    <property type="entry name" value="GlgE"/>
</dbReference>
<dbReference type="GO" id="GO:0030979">
    <property type="term" value="P:alpha-glucan biosynthetic process"/>
    <property type="evidence" value="ECO:0007669"/>
    <property type="project" value="UniProtKB-UniRule"/>
</dbReference>
<reference evidence="8 9" key="1">
    <citation type="submission" date="2018-08" db="EMBL/GenBank/DDBJ databases">
        <title>Genomic Encyclopedia of Archaeal and Bacterial Type Strains, Phase II (KMG-II): from individual species to whole genera.</title>
        <authorList>
            <person name="Goeker M."/>
        </authorList>
    </citation>
    <scope>NUCLEOTIDE SEQUENCE [LARGE SCALE GENOMIC DNA]</scope>
    <source>
        <strain evidence="8 9">DSM 45791</strain>
    </source>
</reference>
<organism evidence="8 9">
    <name type="scientific">Kutzneria buriramensis</name>
    <dbReference type="NCBI Taxonomy" id="1045776"/>
    <lineage>
        <taxon>Bacteria</taxon>
        <taxon>Bacillati</taxon>
        <taxon>Actinomycetota</taxon>
        <taxon>Actinomycetes</taxon>
        <taxon>Pseudonocardiales</taxon>
        <taxon>Pseudonocardiaceae</taxon>
        <taxon>Kutzneria</taxon>
    </lineage>
</organism>
<feature type="domain" description="Glycosyl hydrolase family 13 catalytic" evidence="7">
    <location>
        <begin position="211"/>
        <end position="552"/>
    </location>
</feature>
<dbReference type="InterPro" id="IPR006047">
    <property type="entry name" value="GH13_cat_dom"/>
</dbReference>
<sequence>MSGRRATTKGRAMSGRLGIDDITPVVSGGRYASKAVVGEHIPVGATVWREGHDAVAATVTWKGPKDKVARQTRMVEHGIGLDRFVATIVPDAEGAWTFRVDAWSDPWATWRHAVEKKLAAGQGSAELANDLELGARLVERVGKRPERRNDKEFLLGVAAGLRDGERPLPERVGPALAADVDTIMNEFPVRELLTRGKVHKIWVDRTKALYGSWYEFFPRSTGGWDDTGKPVHGTFVTATRELDRIAAMGFDVAYLPPIHPIGRVNRKGPNNTLNAGPDDVGSPWAIGSSDGGHDAIAPELGTTADFKGFVHHAEELGLEVALDFALQCAPDHPWVAEHPEWFTTLPDGTIAYAENPPKKYQDIYPLNFDNEPRSLYAEVNRVITHWIELGVRIFRVDNPHTKPPDFWHWLIWEVKRRYPDVLFLAEAFTRPARQYGLAKLGFTQSYTYFTWRTGKQELIDFMVDWLQHADEGRPNLFVNTPDILHESLQHGGPSMFAIRAALAATMSPTWGVYSGFELFEHEPVRQGSEEYLDSEKYQLRPRDYHTALLDGRSLEPWLTKLNQVRRDHPALHQLRTLHFHHVDNDALIAYSKTDPDTGDTVVVVVTLDPHEAQQGTLWLDLSELGVEWHERVTAHDEVTGDTWDWGQANFVRLEPWRAVAHVISIHRK</sequence>
<dbReference type="Gene3D" id="3.20.20.80">
    <property type="entry name" value="Glycosidases"/>
    <property type="match status" value="1"/>
</dbReference>
<accession>A0A3E0HB55</accession>
<dbReference type="EC" id="2.4.99.16" evidence="6"/>
<feature type="binding site" evidence="6">
    <location>
        <position position="362"/>
    </location>
    <ligand>
        <name>alpha-maltose 1-phosphate</name>
        <dbReference type="ChEBI" id="CHEBI:63576"/>
    </ligand>
</feature>
<dbReference type="InterPro" id="IPR013783">
    <property type="entry name" value="Ig-like_fold"/>
</dbReference>
<evidence type="ECO:0000256" key="2">
    <source>
        <dbReference type="ARBA" id="ARBA00022676"/>
    </source>
</evidence>
<dbReference type="Pfam" id="PF21702">
    <property type="entry name" value="GLGE_C"/>
    <property type="match status" value="1"/>
</dbReference>
<evidence type="ECO:0000259" key="7">
    <source>
        <dbReference type="SMART" id="SM00642"/>
    </source>
</evidence>
<dbReference type="AlphaFoldDB" id="A0A3E0HB55"/>
<comment type="subunit">
    <text evidence="1 6">Homodimer.</text>
</comment>
<dbReference type="PANTHER" id="PTHR47786">
    <property type="entry name" value="ALPHA-1,4-GLUCAN:MALTOSE-1-PHOSPHATE MALTOSYLTRANSFERASE"/>
    <property type="match status" value="1"/>
</dbReference>
<feature type="binding site" evidence="6">
    <location>
        <position position="267"/>
    </location>
    <ligand>
        <name>alpha-maltose 1-phosphate</name>
        <dbReference type="ChEBI" id="CHEBI:63576"/>
    </ligand>
</feature>
<dbReference type="InterPro" id="IPR049171">
    <property type="entry name" value="GLGE_C"/>
</dbReference>
<dbReference type="Proteomes" id="UP000256269">
    <property type="component" value="Unassembled WGS sequence"/>
</dbReference>
<evidence type="ECO:0000256" key="1">
    <source>
        <dbReference type="ARBA" id="ARBA00011738"/>
    </source>
</evidence>
<keyword evidence="9" id="KW-1185">Reference proteome</keyword>
<protein>
    <recommendedName>
        <fullName evidence="6">Alpha-1,4-glucan:maltose-1-phosphate maltosyltransferase</fullName>
        <shortName evidence="6">GMPMT</shortName>
        <ecNumber evidence="6">2.4.99.16</ecNumber>
    </recommendedName>
    <alternativeName>
        <fullName evidence="6">(1-&gt;4)-alpha-D-glucan:maltose-1-phosphate alpha-D-maltosyltransferase</fullName>
    </alternativeName>
</protein>
<evidence type="ECO:0000313" key="8">
    <source>
        <dbReference type="EMBL" id="REH41101.1"/>
    </source>
</evidence>
<dbReference type="InterPro" id="IPR013780">
    <property type="entry name" value="Glyco_hydro_b"/>
</dbReference>
<keyword evidence="2 6" id="KW-0328">Glycosyltransferase</keyword>
<dbReference type="SUPFAM" id="SSF51445">
    <property type="entry name" value="(Trans)glycosidases"/>
    <property type="match status" value="1"/>
</dbReference>
<feature type="active site" description="Proton donor" evidence="6">
    <location>
        <position position="426"/>
    </location>
</feature>
<feature type="binding site" evidence="6">
    <location>
        <begin position="536"/>
        <end position="537"/>
    </location>
    <ligand>
        <name>alpha-maltose 1-phosphate</name>
        <dbReference type="ChEBI" id="CHEBI:63576"/>
    </ligand>
</feature>
<dbReference type="HAMAP" id="MF_02124">
    <property type="entry name" value="GlgE"/>
    <property type="match status" value="1"/>
</dbReference>
<proteinExistence type="inferred from homology"/>
<keyword evidence="4 6" id="KW-0119">Carbohydrate metabolism</keyword>
<feature type="binding site" evidence="6">
    <location>
        <position position="327"/>
    </location>
    <ligand>
        <name>alpha-maltose 1-phosphate</name>
        <dbReference type="ChEBI" id="CHEBI:63576"/>
    </ligand>
</feature>
<dbReference type="GO" id="GO:0016758">
    <property type="term" value="F:hexosyltransferase activity"/>
    <property type="evidence" value="ECO:0007669"/>
    <property type="project" value="UniProtKB-UniRule"/>
</dbReference>
<dbReference type="Gene3D" id="2.60.40.1180">
    <property type="entry name" value="Golgi alpha-mannosidase II"/>
    <property type="match status" value="1"/>
</dbReference>
<comment type="similarity">
    <text evidence="6">Belongs to the glycosyl hydrolase 13 family. GlgE subfamily.</text>
</comment>
<evidence type="ECO:0000256" key="3">
    <source>
        <dbReference type="ARBA" id="ARBA00022679"/>
    </source>
</evidence>
<evidence type="ECO:0000256" key="5">
    <source>
        <dbReference type="ARBA" id="ARBA00048735"/>
    </source>
</evidence>
<keyword evidence="3 6" id="KW-0808">Transferase</keyword>
<evidence type="ECO:0000256" key="4">
    <source>
        <dbReference type="ARBA" id="ARBA00023277"/>
    </source>
</evidence>
<gene>
    <name evidence="6" type="primary">glgE</name>
    <name evidence="8" type="ORF">BCF44_112183</name>
</gene>
<feature type="binding site" evidence="6">
    <location>
        <position position="398"/>
    </location>
    <ligand>
        <name>alpha-maltose 1-phosphate</name>
        <dbReference type="ChEBI" id="CHEBI:63576"/>
    </ligand>
</feature>
<dbReference type="PANTHER" id="PTHR47786:SF2">
    <property type="entry name" value="GLYCOSYL HYDROLASE FAMILY 13 CATALYTIC DOMAIN-CONTAINING PROTEIN"/>
    <property type="match status" value="1"/>
</dbReference>
<dbReference type="CDD" id="cd11344">
    <property type="entry name" value="AmyAc_GlgE_like"/>
    <property type="match status" value="1"/>
</dbReference>